<gene>
    <name evidence="1" type="ORF">ACFQDI_10350</name>
</gene>
<keyword evidence="2" id="KW-1185">Reference proteome</keyword>
<evidence type="ECO:0000313" key="1">
    <source>
        <dbReference type="EMBL" id="MFC5455257.1"/>
    </source>
</evidence>
<dbReference type="EMBL" id="JBHSMQ010000003">
    <property type="protein sequence ID" value="MFC5455257.1"/>
    <property type="molecule type" value="Genomic_DNA"/>
</dbReference>
<dbReference type="Proteomes" id="UP001596052">
    <property type="component" value="Unassembled WGS sequence"/>
</dbReference>
<accession>A0ABW0KRM3</accession>
<protein>
    <submittedName>
        <fullName evidence="1">Uncharacterized protein</fullName>
    </submittedName>
</protein>
<proteinExistence type="predicted"/>
<comment type="caution">
    <text evidence="1">The sequence shown here is derived from an EMBL/GenBank/DDBJ whole genome shotgun (WGS) entry which is preliminary data.</text>
</comment>
<organism evidence="1 2">
    <name type="scientific">Prosthecobacter fluviatilis</name>
    <dbReference type="NCBI Taxonomy" id="445931"/>
    <lineage>
        <taxon>Bacteria</taxon>
        <taxon>Pseudomonadati</taxon>
        <taxon>Verrucomicrobiota</taxon>
        <taxon>Verrucomicrobiia</taxon>
        <taxon>Verrucomicrobiales</taxon>
        <taxon>Verrucomicrobiaceae</taxon>
        <taxon>Prosthecobacter</taxon>
    </lineage>
</organism>
<name>A0ABW0KRM3_9BACT</name>
<evidence type="ECO:0000313" key="2">
    <source>
        <dbReference type="Proteomes" id="UP001596052"/>
    </source>
</evidence>
<reference evidence="2" key="1">
    <citation type="journal article" date="2019" name="Int. J. Syst. Evol. Microbiol.">
        <title>The Global Catalogue of Microorganisms (GCM) 10K type strain sequencing project: providing services to taxonomists for standard genome sequencing and annotation.</title>
        <authorList>
            <consortium name="The Broad Institute Genomics Platform"/>
            <consortium name="The Broad Institute Genome Sequencing Center for Infectious Disease"/>
            <person name="Wu L."/>
            <person name="Ma J."/>
        </authorList>
    </citation>
    <scope>NUCLEOTIDE SEQUENCE [LARGE SCALE GENOMIC DNA]</scope>
    <source>
        <strain evidence="2">CGMCC 4.1469</strain>
    </source>
</reference>
<sequence length="146" mass="17109">MREQDLLDKLAKIERLYAGAATPGEKEAAADALARIKRRIGEAARVERPIEYKFTLTDGWSKKLFTALLRRYELRPYRYTRQRRNTVMVRVPRSFVEETLWPEFLELSKVLQTYLDEVTERVISSAIHETQDGEAEEEVVEGEYLE</sequence>
<dbReference type="RefSeq" id="WP_377166159.1">
    <property type="nucleotide sequence ID" value="NZ_JBHSMQ010000003.1"/>
</dbReference>